<organism evidence="2 3">
    <name type="scientific">Helianthus annuus</name>
    <name type="common">Common sunflower</name>
    <dbReference type="NCBI Taxonomy" id="4232"/>
    <lineage>
        <taxon>Eukaryota</taxon>
        <taxon>Viridiplantae</taxon>
        <taxon>Streptophyta</taxon>
        <taxon>Embryophyta</taxon>
        <taxon>Tracheophyta</taxon>
        <taxon>Spermatophyta</taxon>
        <taxon>Magnoliopsida</taxon>
        <taxon>eudicotyledons</taxon>
        <taxon>Gunneridae</taxon>
        <taxon>Pentapetalae</taxon>
        <taxon>asterids</taxon>
        <taxon>campanulids</taxon>
        <taxon>Asterales</taxon>
        <taxon>Asteraceae</taxon>
        <taxon>Asteroideae</taxon>
        <taxon>Heliantheae alliance</taxon>
        <taxon>Heliantheae</taxon>
        <taxon>Helianthus</taxon>
    </lineage>
</organism>
<reference evidence="2" key="2">
    <citation type="submission" date="2020-06" db="EMBL/GenBank/DDBJ databases">
        <title>Helianthus annuus Genome sequencing and assembly Release 2.</title>
        <authorList>
            <person name="Gouzy J."/>
            <person name="Langlade N."/>
            <person name="Munos S."/>
        </authorList>
    </citation>
    <scope>NUCLEOTIDE SEQUENCE</scope>
    <source>
        <tissue evidence="2">Leaves</tissue>
    </source>
</reference>
<evidence type="ECO:0000256" key="1">
    <source>
        <dbReference type="SAM" id="Phobius"/>
    </source>
</evidence>
<comment type="caution">
    <text evidence="2">The sequence shown here is derived from an EMBL/GenBank/DDBJ whole genome shotgun (WGS) entry which is preliminary data.</text>
</comment>
<dbReference type="AlphaFoldDB" id="A0A9K3HGK4"/>
<reference evidence="2" key="1">
    <citation type="journal article" date="2017" name="Nature">
        <title>The sunflower genome provides insights into oil metabolism, flowering and Asterid evolution.</title>
        <authorList>
            <person name="Badouin H."/>
            <person name="Gouzy J."/>
            <person name="Grassa C.J."/>
            <person name="Murat F."/>
            <person name="Staton S.E."/>
            <person name="Cottret L."/>
            <person name="Lelandais-Briere C."/>
            <person name="Owens G.L."/>
            <person name="Carrere S."/>
            <person name="Mayjonade B."/>
            <person name="Legrand L."/>
            <person name="Gill N."/>
            <person name="Kane N.C."/>
            <person name="Bowers J.E."/>
            <person name="Hubner S."/>
            <person name="Bellec A."/>
            <person name="Berard A."/>
            <person name="Berges H."/>
            <person name="Blanchet N."/>
            <person name="Boniface M.C."/>
            <person name="Brunel D."/>
            <person name="Catrice O."/>
            <person name="Chaidir N."/>
            <person name="Claudel C."/>
            <person name="Donnadieu C."/>
            <person name="Faraut T."/>
            <person name="Fievet G."/>
            <person name="Helmstetter N."/>
            <person name="King M."/>
            <person name="Knapp S.J."/>
            <person name="Lai Z."/>
            <person name="Le Paslier M.C."/>
            <person name="Lippi Y."/>
            <person name="Lorenzon L."/>
            <person name="Mandel J.R."/>
            <person name="Marage G."/>
            <person name="Marchand G."/>
            <person name="Marquand E."/>
            <person name="Bret-Mestries E."/>
            <person name="Morien E."/>
            <person name="Nambeesan S."/>
            <person name="Nguyen T."/>
            <person name="Pegot-Espagnet P."/>
            <person name="Pouilly N."/>
            <person name="Raftis F."/>
            <person name="Sallet E."/>
            <person name="Schiex T."/>
            <person name="Thomas J."/>
            <person name="Vandecasteele C."/>
            <person name="Vares D."/>
            <person name="Vear F."/>
            <person name="Vautrin S."/>
            <person name="Crespi M."/>
            <person name="Mangin B."/>
            <person name="Burke J.M."/>
            <person name="Salse J."/>
            <person name="Munos S."/>
            <person name="Vincourt P."/>
            <person name="Rieseberg L.H."/>
            <person name="Langlade N.B."/>
        </authorList>
    </citation>
    <scope>NUCLEOTIDE SEQUENCE</scope>
    <source>
        <tissue evidence="2">Leaves</tissue>
    </source>
</reference>
<keyword evidence="1" id="KW-1133">Transmembrane helix</keyword>
<protein>
    <submittedName>
        <fullName evidence="2">Uncharacterized protein</fullName>
    </submittedName>
</protein>
<evidence type="ECO:0000313" key="2">
    <source>
        <dbReference type="EMBL" id="KAF5777872.1"/>
    </source>
</evidence>
<keyword evidence="3" id="KW-1185">Reference proteome</keyword>
<dbReference type="Gramene" id="mRNA:HanXRQr2_Chr12g0540831">
    <property type="protein sequence ID" value="CDS:HanXRQr2_Chr12g0540831.1"/>
    <property type="gene ID" value="HanXRQr2_Chr12g0540831"/>
</dbReference>
<dbReference type="Proteomes" id="UP000215914">
    <property type="component" value="Unassembled WGS sequence"/>
</dbReference>
<keyword evidence="1" id="KW-0472">Membrane</keyword>
<evidence type="ECO:0000313" key="3">
    <source>
        <dbReference type="Proteomes" id="UP000215914"/>
    </source>
</evidence>
<name>A0A9K3HGK4_HELAN</name>
<proteinExistence type="predicted"/>
<keyword evidence="1" id="KW-0812">Transmembrane</keyword>
<gene>
    <name evidence="2" type="ORF">HanXRQr2_Chr12g0540831</name>
</gene>
<dbReference type="EMBL" id="MNCJ02000327">
    <property type="protein sequence ID" value="KAF5777872.1"/>
    <property type="molecule type" value="Genomic_DNA"/>
</dbReference>
<sequence>MSRQNIFCCAQQLILKRPDHMLVNLYRLLLSATVFKFLLLVTRVITCCTLL</sequence>
<accession>A0A9K3HGK4</accession>
<feature type="transmembrane region" description="Helical" evidence="1">
    <location>
        <begin position="25"/>
        <end position="45"/>
    </location>
</feature>